<sequence>MRLIHFSSSSECNPNFQSPTLFSKMQLKSSTCQCTNSTWWGFRSFLDIFRAMQFKDNQGLVPPRASDPGWAHGIMVNGGRQKIKCKYCHKVMLGGGISRLKQHLAGERGNVAPCEEVPEEVKVQIQQHLGFKVLEKLKKQKGLKHCKKSASYMQCREEEDDHDDNDDVVRIQKTSLTQGSGKRRGKEVVEGISSRTKRQKKQCFPTATPIVTQPLFQSFASQEIIDQADMAVARFMYEAGIPFTAANSHYFQEMADAIATVGPGYRMPSYHSLRGKLLNRSVQDVGEYGEELRKSWEVTGCSVMVDRWMDKTGRTVINFFVYCPKGTLFLKSVDASDISNCPNTLLDLFDGIVQAVGPKNIVNFVTDSTPSYKAARKLLMDKYKTFFCSTCGIHCIDLVLEEIGKLDEVKGVLAKAKRITQFIYNNAWLLNLIRKKTGGRDIVKLAPTRFASIFLTLQNIVSLKDQLHQIFTGATWMQSAFSKQRAGLEVSEIIVDEHFWSLCDQTAKVTKPLLSVLHLLDGEDKPFIGYMYNAMEKAKKSIIVAFNNKESKYLPYLKVIDDIWKAEFHSPLHAAAYYLNPSIFYNPSFSTNKVIQKGFLDCIETLEPNITAQVTITSNIKFYEEAAGDFGRPVALRGRESLAPATWWSLYAADYPDLQRLAVRILSQTCNIIRCDRSWSMFERTHSKKKNRLEHQRLNDLLFVHYNLHLQQRRSETSKTRYSRGMLDPICLEATDANMVDWLDDPGVNDNEDLSWMDVTIPCEKTLPSNSAKSTDDSNDSTDDRGSDDARGMDENDDS</sequence>
<dbReference type="PROSITE" id="PS50808">
    <property type="entry name" value="ZF_BED"/>
    <property type="match status" value="1"/>
</dbReference>
<comment type="subcellular location">
    <subcellularLocation>
        <location evidence="1">Nucleus</location>
    </subcellularLocation>
</comment>
<dbReference type="Proteomes" id="UP001652623">
    <property type="component" value="Chromosome 8"/>
</dbReference>
<evidence type="ECO:0000256" key="8">
    <source>
        <dbReference type="SAM" id="MobiDB-lite"/>
    </source>
</evidence>
<evidence type="ECO:0000256" key="5">
    <source>
        <dbReference type="ARBA" id="ARBA00023125"/>
    </source>
</evidence>
<keyword evidence="4" id="KW-0862">Zinc</keyword>
<dbReference type="SUPFAM" id="SSF53098">
    <property type="entry name" value="Ribonuclease H-like"/>
    <property type="match status" value="1"/>
</dbReference>
<dbReference type="InterPro" id="IPR008906">
    <property type="entry name" value="HATC_C_dom"/>
</dbReference>
<dbReference type="Pfam" id="PF02892">
    <property type="entry name" value="zf-BED"/>
    <property type="match status" value="1"/>
</dbReference>
<name>A0ABM3IDK0_ZIZJJ</name>
<dbReference type="RefSeq" id="XP_048326186.2">
    <property type="nucleotide sequence ID" value="XM_048470229.2"/>
</dbReference>
<keyword evidence="10" id="KW-1185">Reference proteome</keyword>
<evidence type="ECO:0000259" key="9">
    <source>
        <dbReference type="PROSITE" id="PS50808"/>
    </source>
</evidence>
<accession>A0ABM3IDK0</accession>
<keyword evidence="3 7" id="KW-0863">Zinc-finger</keyword>
<evidence type="ECO:0000256" key="7">
    <source>
        <dbReference type="PROSITE-ProRule" id="PRU00027"/>
    </source>
</evidence>
<dbReference type="InterPro" id="IPR012337">
    <property type="entry name" value="RNaseH-like_sf"/>
</dbReference>
<proteinExistence type="predicted"/>
<dbReference type="InterPro" id="IPR003656">
    <property type="entry name" value="Znf_BED"/>
</dbReference>
<evidence type="ECO:0000256" key="1">
    <source>
        <dbReference type="ARBA" id="ARBA00004123"/>
    </source>
</evidence>
<evidence type="ECO:0000256" key="3">
    <source>
        <dbReference type="ARBA" id="ARBA00022771"/>
    </source>
</evidence>
<gene>
    <name evidence="11" type="primary">LOC107412863</name>
</gene>
<feature type="compositionally biased region" description="Basic and acidic residues" evidence="8">
    <location>
        <begin position="782"/>
        <end position="799"/>
    </location>
</feature>
<feature type="region of interest" description="Disordered" evidence="8">
    <location>
        <begin position="765"/>
        <end position="799"/>
    </location>
</feature>
<dbReference type="InterPro" id="IPR007021">
    <property type="entry name" value="DUF659"/>
</dbReference>
<keyword evidence="6" id="KW-0539">Nucleus</keyword>
<dbReference type="Pfam" id="PF04937">
    <property type="entry name" value="DUF659"/>
    <property type="match status" value="1"/>
</dbReference>
<organism evidence="10 11">
    <name type="scientific">Ziziphus jujuba</name>
    <name type="common">Chinese jujube</name>
    <name type="synonym">Ziziphus sativa</name>
    <dbReference type="NCBI Taxonomy" id="326968"/>
    <lineage>
        <taxon>Eukaryota</taxon>
        <taxon>Viridiplantae</taxon>
        <taxon>Streptophyta</taxon>
        <taxon>Embryophyta</taxon>
        <taxon>Tracheophyta</taxon>
        <taxon>Spermatophyta</taxon>
        <taxon>Magnoliopsida</taxon>
        <taxon>eudicotyledons</taxon>
        <taxon>Gunneridae</taxon>
        <taxon>Pentapetalae</taxon>
        <taxon>rosids</taxon>
        <taxon>fabids</taxon>
        <taxon>Rosales</taxon>
        <taxon>Rhamnaceae</taxon>
        <taxon>Paliureae</taxon>
        <taxon>Ziziphus</taxon>
    </lineage>
</organism>
<evidence type="ECO:0000313" key="10">
    <source>
        <dbReference type="Proteomes" id="UP001652623"/>
    </source>
</evidence>
<keyword evidence="5" id="KW-0238">DNA-binding</keyword>
<evidence type="ECO:0000256" key="2">
    <source>
        <dbReference type="ARBA" id="ARBA00022723"/>
    </source>
</evidence>
<dbReference type="PANTHER" id="PTHR32166">
    <property type="entry name" value="OSJNBA0013A04.12 PROTEIN"/>
    <property type="match status" value="1"/>
</dbReference>
<feature type="region of interest" description="Disordered" evidence="8">
    <location>
        <begin position="175"/>
        <end position="196"/>
    </location>
</feature>
<dbReference type="Pfam" id="PF05699">
    <property type="entry name" value="Dimer_Tnp_hAT"/>
    <property type="match status" value="1"/>
</dbReference>
<protein>
    <submittedName>
        <fullName evidence="11">Uncharacterized protein LOC107412863 isoform X1</fullName>
    </submittedName>
</protein>
<evidence type="ECO:0000256" key="4">
    <source>
        <dbReference type="ARBA" id="ARBA00022833"/>
    </source>
</evidence>
<keyword evidence="2" id="KW-0479">Metal-binding</keyword>
<evidence type="ECO:0000256" key="6">
    <source>
        <dbReference type="ARBA" id="ARBA00023242"/>
    </source>
</evidence>
<reference evidence="11" key="1">
    <citation type="submission" date="2025-08" db="UniProtKB">
        <authorList>
            <consortium name="RefSeq"/>
        </authorList>
    </citation>
    <scope>IDENTIFICATION</scope>
    <source>
        <tissue evidence="11">Seedling</tissue>
    </source>
</reference>
<feature type="domain" description="BED-type" evidence="9">
    <location>
        <begin position="64"/>
        <end position="121"/>
    </location>
</feature>
<evidence type="ECO:0000313" key="11">
    <source>
        <dbReference type="RefSeq" id="XP_048326186.2"/>
    </source>
</evidence>
<dbReference type="PANTHER" id="PTHR32166:SF116">
    <property type="entry name" value="BINDING PROTEIN, PUTATIVE-RELATED"/>
    <property type="match status" value="1"/>
</dbReference>
<dbReference type="GeneID" id="107412863"/>